<dbReference type="SUPFAM" id="SSF53927">
    <property type="entry name" value="Cytidine deaminase-like"/>
    <property type="match status" value="1"/>
</dbReference>
<evidence type="ECO:0000313" key="2">
    <source>
        <dbReference type="EMBL" id="ARF08633.1"/>
    </source>
</evidence>
<dbReference type="GO" id="GO:0003824">
    <property type="term" value="F:catalytic activity"/>
    <property type="evidence" value="ECO:0007669"/>
    <property type="project" value="InterPro"/>
</dbReference>
<sequence>MNYSNCEYSFGLDPDDHKYYLNGVLHNVTKKRIPRSDDSIQHFAIFFRKGMADKDTLVIGENKHSAKDEGKMFLSSIHAEIDALYKLKSKKNSKNNKYELMVVRISKTGKLGESRPCYHCLEKLENSGIKIHNVYYSTKNNIILKEKFNTMKYSDKTIYCSAYRQNMRKLDKPVGKFVYK</sequence>
<protein>
    <recommendedName>
        <fullName evidence="1">CMP/dCMP-type deaminase domain-containing protein</fullName>
    </recommendedName>
</protein>
<evidence type="ECO:0000259" key="1">
    <source>
        <dbReference type="Pfam" id="PF00383"/>
    </source>
</evidence>
<dbReference type="Pfam" id="PF00383">
    <property type="entry name" value="dCMP_cyt_deam_1"/>
    <property type="match status" value="1"/>
</dbReference>
<reference evidence="2" key="1">
    <citation type="journal article" date="2017" name="Science">
        <title>Giant viruses with an expanded complement of translation system components.</title>
        <authorList>
            <person name="Schulz F."/>
            <person name="Yutin N."/>
            <person name="Ivanova N.N."/>
            <person name="Ortega D.R."/>
            <person name="Lee T.K."/>
            <person name="Vierheilig J."/>
            <person name="Daims H."/>
            <person name="Horn M."/>
            <person name="Wagner M."/>
            <person name="Jensen G.J."/>
            <person name="Kyrpides N.C."/>
            <person name="Koonin E.V."/>
            <person name="Woyke T."/>
        </authorList>
    </citation>
    <scope>NUCLEOTIDE SEQUENCE</scope>
    <source>
        <strain evidence="2">CTV1</strain>
    </source>
</reference>
<dbReference type="Gene3D" id="3.40.140.10">
    <property type="entry name" value="Cytidine Deaminase, domain 2"/>
    <property type="match status" value="1"/>
</dbReference>
<proteinExistence type="predicted"/>
<organism evidence="2">
    <name type="scientific">Catovirus CTV1</name>
    <dbReference type="NCBI Taxonomy" id="1977631"/>
    <lineage>
        <taxon>Viruses</taxon>
        <taxon>Varidnaviria</taxon>
        <taxon>Bamfordvirae</taxon>
        <taxon>Nucleocytoviricota</taxon>
        <taxon>Megaviricetes</taxon>
        <taxon>Imitervirales</taxon>
        <taxon>Mimiviridae</taxon>
        <taxon>Klosneuvirinae</taxon>
        <taxon>Catovirus</taxon>
    </lineage>
</organism>
<name>A0A1V0SAB4_9VIRU</name>
<dbReference type="EMBL" id="KY684083">
    <property type="protein sequence ID" value="ARF08633.1"/>
    <property type="molecule type" value="Genomic_DNA"/>
</dbReference>
<accession>A0A1V0SAB4</accession>
<feature type="domain" description="CMP/dCMP-type deaminase" evidence="1">
    <location>
        <begin position="53"/>
        <end position="130"/>
    </location>
</feature>
<dbReference type="InterPro" id="IPR002125">
    <property type="entry name" value="CMP_dCMP_dom"/>
</dbReference>
<gene>
    <name evidence="2" type="ORF">Catovirus_1_683</name>
</gene>
<dbReference type="InterPro" id="IPR016193">
    <property type="entry name" value="Cytidine_deaminase-like"/>
</dbReference>